<organism evidence="2 3">
    <name type="scientific">Streptomyces argenteolus</name>
    <dbReference type="NCBI Taxonomy" id="67274"/>
    <lineage>
        <taxon>Bacteria</taxon>
        <taxon>Bacillati</taxon>
        <taxon>Actinomycetota</taxon>
        <taxon>Actinomycetes</taxon>
        <taxon>Kitasatosporales</taxon>
        <taxon>Streptomycetaceae</taxon>
        <taxon>Streptomyces</taxon>
    </lineage>
</organism>
<sequence length="77" mass="8124">MDPYDSYHPTGRERPPESSTPIYDRLLAEWREAARRDAARRPAGAAPGPAKSGAEAPRKAGVFVPAARAAADGHGNG</sequence>
<feature type="region of interest" description="Disordered" evidence="1">
    <location>
        <begin position="34"/>
        <end position="77"/>
    </location>
</feature>
<comment type="caution">
    <text evidence="2">The sequence shown here is derived from an EMBL/GenBank/DDBJ whole genome shotgun (WGS) entry which is preliminary data.</text>
</comment>
<reference evidence="2 3" key="1">
    <citation type="submission" date="2024-10" db="EMBL/GenBank/DDBJ databases">
        <title>The Natural Products Discovery Center: Release of the First 8490 Sequenced Strains for Exploring Actinobacteria Biosynthetic Diversity.</title>
        <authorList>
            <person name="Kalkreuter E."/>
            <person name="Kautsar S.A."/>
            <person name="Yang D."/>
            <person name="Bader C.D."/>
            <person name="Teijaro C.N."/>
            <person name="Fluegel L."/>
            <person name="Davis C.M."/>
            <person name="Simpson J.R."/>
            <person name="Lauterbach L."/>
            <person name="Steele A.D."/>
            <person name="Gui C."/>
            <person name="Meng S."/>
            <person name="Li G."/>
            <person name="Viehrig K."/>
            <person name="Ye F."/>
            <person name="Su P."/>
            <person name="Kiefer A.F."/>
            <person name="Nichols A."/>
            <person name="Cepeda A.J."/>
            <person name="Yan W."/>
            <person name="Fan B."/>
            <person name="Jiang Y."/>
            <person name="Adhikari A."/>
            <person name="Zheng C.-J."/>
            <person name="Schuster L."/>
            <person name="Cowan T.M."/>
            <person name="Smanski M.J."/>
            <person name="Chevrette M.G."/>
            <person name="De Carvalho L.P.S."/>
            <person name="Shen B."/>
        </authorList>
    </citation>
    <scope>NUCLEOTIDE SEQUENCE [LARGE SCALE GENOMIC DNA]</scope>
    <source>
        <strain evidence="2 3">NPDC012540</strain>
    </source>
</reference>
<dbReference type="Proteomes" id="UP001602322">
    <property type="component" value="Unassembled WGS sequence"/>
</dbReference>
<feature type="region of interest" description="Disordered" evidence="1">
    <location>
        <begin position="1"/>
        <end position="22"/>
    </location>
</feature>
<keyword evidence="3" id="KW-1185">Reference proteome</keyword>
<dbReference type="EMBL" id="JBIBEG010000013">
    <property type="protein sequence ID" value="MFF5900548.1"/>
    <property type="molecule type" value="Genomic_DNA"/>
</dbReference>
<evidence type="ECO:0000313" key="3">
    <source>
        <dbReference type="Proteomes" id="UP001602322"/>
    </source>
</evidence>
<gene>
    <name evidence="2" type="ORF">ACFY8O_32145</name>
</gene>
<dbReference type="RefSeq" id="WP_387908643.1">
    <property type="nucleotide sequence ID" value="NZ_JBIBEG010000013.1"/>
</dbReference>
<proteinExistence type="predicted"/>
<accession>A0ABW6XFM3</accession>
<evidence type="ECO:0000313" key="2">
    <source>
        <dbReference type="EMBL" id="MFF5900548.1"/>
    </source>
</evidence>
<feature type="compositionally biased region" description="Low complexity" evidence="1">
    <location>
        <begin position="41"/>
        <end position="55"/>
    </location>
</feature>
<evidence type="ECO:0000256" key="1">
    <source>
        <dbReference type="SAM" id="MobiDB-lite"/>
    </source>
</evidence>
<protein>
    <submittedName>
        <fullName evidence="2">Uncharacterized protein</fullName>
    </submittedName>
</protein>
<name>A0ABW6XFM3_9ACTN</name>